<keyword evidence="1" id="KW-0645">Protease</keyword>
<reference evidence="4" key="1">
    <citation type="submission" date="2018-02" db="EMBL/GenBank/DDBJ databases">
        <authorList>
            <person name="Cohen D.B."/>
            <person name="Kent A.D."/>
        </authorList>
    </citation>
    <scope>NUCLEOTIDE SEQUENCE</scope>
</reference>
<dbReference type="SUPFAM" id="SSF56672">
    <property type="entry name" value="DNA/RNA polymerases"/>
    <property type="match status" value="1"/>
</dbReference>
<dbReference type="GO" id="GO:0004190">
    <property type="term" value="F:aspartic-type endopeptidase activity"/>
    <property type="evidence" value="ECO:0007669"/>
    <property type="project" value="UniProtKB-KW"/>
</dbReference>
<dbReference type="InterPro" id="IPR057670">
    <property type="entry name" value="SH3_retrovirus"/>
</dbReference>
<feature type="domain" description="Integrase catalytic" evidence="3">
    <location>
        <begin position="296"/>
        <end position="390"/>
    </location>
</feature>
<sequence>MGDTKDFQDSLFYGFMTSTKFKGSNYLRWSRVVRVILKARDIILFRFKTFGCITRLSDRGIKQCTRCGCTNHYIDGDNSSSLLVDQVLISKTEYDSLLQRANASSSLLIASGNTCLHSSSSPSWVIDSGASDHMTGNSSLLSHTSSPCSPSFVTVANGTKTPVQGKGTVTTSDLTLSDVLYLPEFPFNLLSVHKLTLALNCSVAFYPSHCEFQDLKTKRMIGGGFVKDGLYYFQPSSTSIPSALHSTNSPYQWHCRLGHPSSVNLKHLVPTLPTFSNFNCETCELSKHHRATFKLRTDDPCLHPFELVHSDIWGPARTTGLCDARYFVTFIDDHSRLTWVYVLKDRSQLFSVFQSFYAEISNQFNAKLLAFRTDNAREYLDSAFQQFLESRDAVLTAAYLLNRMPSRILKGKSPFEMFFPGKNPFSVPPRVFGCVSFVHNHSPNRDKLDPRAHKCIFLGYSRTQKGYRCYSPSLRKHFVSADVTFFEDIPYYSPQGRQLQESMLSAPVIPTHVPIAPPTSPISIVPPVPPISQVYVRRRNQDVPLVPPPPPVEFSLPLPPSASPSADSPPPQSTSDLDLPIAIRKGKRTCTEHPISNCVSFDHLSPSFKAFSLSLSSLVVPKSYREALSHPGWRKAMEEEMHALELNHTWDLIPKPAGTSIVGCRWVFTVKQNPDGTVDRLKARLVAKGFTQTYGLDYTETFSPVAKLNFYPQADHSVFFKKTRTGIVILVVYVDDIVITGSDKEGIQILINHLSSSFLTKDLGKLRYFLGIEVARSKAGISLSQRKYTLDILQDTGYLGSKPVATPMEPNLKLMPDEGDFVDDPDTYRRLVGKLIYLTITRPDISYAVSIVSQFMTNPRVPHMNAVIRILKYLKNAPGRGLFYRSSGHLRIEGYTDADWAGSPSDRKSTTGYCTFIGGNLVTWRSKKQSVVARSSAEAEYRAMAHTTCELTWLRTVLQEFGLLTQGPTPLYCDNQAAIHIASNPVFHERTKHIEVDCHFVRSKVESKDIITPFVPSGSQLADIFTKALPKNAIDSICSKLGVIDIYSPA</sequence>
<feature type="region of interest" description="Disordered" evidence="2">
    <location>
        <begin position="546"/>
        <end position="577"/>
    </location>
</feature>
<dbReference type="AlphaFoldDB" id="A0A2N9I9I3"/>
<keyword evidence="1" id="KW-0064">Aspartyl protease</keyword>
<dbReference type="InterPro" id="IPR012337">
    <property type="entry name" value="RNaseH-like_sf"/>
</dbReference>
<dbReference type="GO" id="GO:0003676">
    <property type="term" value="F:nucleic acid binding"/>
    <property type="evidence" value="ECO:0007669"/>
    <property type="project" value="InterPro"/>
</dbReference>
<protein>
    <recommendedName>
        <fullName evidence="3">Integrase catalytic domain-containing protein</fullName>
    </recommendedName>
</protein>
<evidence type="ECO:0000259" key="3">
    <source>
        <dbReference type="PROSITE" id="PS50994"/>
    </source>
</evidence>
<dbReference type="InterPro" id="IPR025724">
    <property type="entry name" value="GAG-pre-integrase_dom"/>
</dbReference>
<name>A0A2N9I9I3_FAGSY</name>
<dbReference type="CDD" id="cd09272">
    <property type="entry name" value="RNase_HI_RT_Ty1"/>
    <property type="match status" value="1"/>
</dbReference>
<dbReference type="SUPFAM" id="SSF53098">
    <property type="entry name" value="Ribonuclease H-like"/>
    <property type="match status" value="1"/>
</dbReference>
<proteinExistence type="predicted"/>
<dbReference type="Pfam" id="PF25597">
    <property type="entry name" value="SH3_retrovirus"/>
    <property type="match status" value="1"/>
</dbReference>
<dbReference type="InterPro" id="IPR054722">
    <property type="entry name" value="PolX-like_BBD"/>
</dbReference>
<dbReference type="PANTHER" id="PTHR11439:SF484">
    <property type="entry name" value="REVERSE TRANSCRIPTASE TY1_COPIA-TYPE DOMAIN-CONTAINING PROTEIN"/>
    <property type="match status" value="1"/>
</dbReference>
<gene>
    <name evidence="4" type="ORF">FSB_LOCUS48625</name>
</gene>
<accession>A0A2N9I9I3</accession>
<dbReference type="GO" id="GO:0015074">
    <property type="term" value="P:DNA integration"/>
    <property type="evidence" value="ECO:0007669"/>
    <property type="project" value="InterPro"/>
</dbReference>
<evidence type="ECO:0000256" key="1">
    <source>
        <dbReference type="ARBA" id="ARBA00022750"/>
    </source>
</evidence>
<keyword evidence="1" id="KW-0378">Hydrolase</keyword>
<dbReference type="InterPro" id="IPR001584">
    <property type="entry name" value="Integrase_cat-core"/>
</dbReference>
<dbReference type="InterPro" id="IPR013103">
    <property type="entry name" value="RVT_2"/>
</dbReference>
<dbReference type="InterPro" id="IPR036397">
    <property type="entry name" value="RNaseH_sf"/>
</dbReference>
<dbReference type="Pfam" id="PF07727">
    <property type="entry name" value="RVT_2"/>
    <property type="match status" value="1"/>
</dbReference>
<evidence type="ECO:0000313" key="4">
    <source>
        <dbReference type="EMBL" id="SPD20743.1"/>
    </source>
</evidence>
<dbReference type="InterPro" id="IPR043502">
    <property type="entry name" value="DNA/RNA_pol_sf"/>
</dbReference>
<dbReference type="EMBL" id="OIVN01005079">
    <property type="protein sequence ID" value="SPD20743.1"/>
    <property type="molecule type" value="Genomic_DNA"/>
</dbReference>
<dbReference type="Pfam" id="PF00665">
    <property type="entry name" value="rve"/>
    <property type="match status" value="1"/>
</dbReference>
<evidence type="ECO:0000256" key="2">
    <source>
        <dbReference type="SAM" id="MobiDB-lite"/>
    </source>
</evidence>
<organism evidence="4">
    <name type="scientific">Fagus sylvatica</name>
    <name type="common">Beechnut</name>
    <dbReference type="NCBI Taxonomy" id="28930"/>
    <lineage>
        <taxon>Eukaryota</taxon>
        <taxon>Viridiplantae</taxon>
        <taxon>Streptophyta</taxon>
        <taxon>Embryophyta</taxon>
        <taxon>Tracheophyta</taxon>
        <taxon>Spermatophyta</taxon>
        <taxon>Magnoliopsida</taxon>
        <taxon>eudicotyledons</taxon>
        <taxon>Gunneridae</taxon>
        <taxon>Pentapetalae</taxon>
        <taxon>rosids</taxon>
        <taxon>fabids</taxon>
        <taxon>Fagales</taxon>
        <taxon>Fagaceae</taxon>
        <taxon>Fagus</taxon>
    </lineage>
</organism>
<dbReference type="PROSITE" id="PS50994">
    <property type="entry name" value="INTEGRASE"/>
    <property type="match status" value="1"/>
</dbReference>
<feature type="compositionally biased region" description="Pro residues" evidence="2">
    <location>
        <begin position="546"/>
        <end position="572"/>
    </location>
</feature>
<dbReference type="Pfam" id="PF13976">
    <property type="entry name" value="gag_pre-integrs"/>
    <property type="match status" value="1"/>
</dbReference>
<dbReference type="Pfam" id="PF22936">
    <property type="entry name" value="Pol_BBD"/>
    <property type="match status" value="1"/>
</dbReference>
<dbReference type="Gene3D" id="3.30.420.10">
    <property type="entry name" value="Ribonuclease H-like superfamily/Ribonuclease H"/>
    <property type="match status" value="1"/>
</dbReference>
<dbReference type="PANTHER" id="PTHR11439">
    <property type="entry name" value="GAG-POL-RELATED RETROTRANSPOSON"/>
    <property type="match status" value="1"/>
</dbReference>